<dbReference type="KEGG" id="glj:GKIL_4424"/>
<dbReference type="HAMAP" id="MF_00022">
    <property type="entry name" value="Glu_tRNA_synth_type1"/>
    <property type="match status" value="1"/>
</dbReference>
<feature type="domain" description="Glutamyl/glutaminyl-tRNA synthetase class Ib catalytic" evidence="12">
    <location>
        <begin position="9"/>
        <end position="318"/>
    </location>
</feature>
<dbReference type="eggNOG" id="COG0008">
    <property type="taxonomic scope" value="Bacteria"/>
</dbReference>
<dbReference type="STRING" id="1183438.GKIL_4424"/>
<dbReference type="NCBIfam" id="TIGR00464">
    <property type="entry name" value="gltX_bact"/>
    <property type="match status" value="1"/>
</dbReference>
<comment type="similarity">
    <text evidence="2 11">Belongs to the class-I aminoacyl-tRNA synthetase family. Glutamate--tRNA ligase type 1 subfamily.</text>
</comment>
<dbReference type="GO" id="GO:0000049">
    <property type="term" value="F:tRNA binding"/>
    <property type="evidence" value="ECO:0007669"/>
    <property type="project" value="InterPro"/>
</dbReference>
<dbReference type="RefSeq" id="WP_023176057.1">
    <property type="nucleotide sequence ID" value="NC_022600.1"/>
</dbReference>
<keyword evidence="15" id="KW-1185">Reference proteome</keyword>
<name>U5QSF9_GLOK1</name>
<evidence type="ECO:0000256" key="9">
    <source>
        <dbReference type="ARBA" id="ARBA00023146"/>
    </source>
</evidence>
<dbReference type="OrthoDB" id="9807503at2"/>
<dbReference type="GO" id="GO:0008270">
    <property type="term" value="F:zinc ion binding"/>
    <property type="evidence" value="ECO:0007669"/>
    <property type="project" value="InterPro"/>
</dbReference>
<evidence type="ECO:0000256" key="8">
    <source>
        <dbReference type="ARBA" id="ARBA00022917"/>
    </source>
</evidence>
<dbReference type="Gene3D" id="3.40.50.620">
    <property type="entry name" value="HUPs"/>
    <property type="match status" value="1"/>
</dbReference>
<evidence type="ECO:0000256" key="4">
    <source>
        <dbReference type="ARBA" id="ARBA00022490"/>
    </source>
</evidence>
<dbReference type="InterPro" id="IPR008925">
    <property type="entry name" value="aa_tRNA-synth_I_cd-bd_sf"/>
</dbReference>
<dbReference type="InterPro" id="IPR020751">
    <property type="entry name" value="aa-tRNA-synth_I_codon-bd_sub2"/>
</dbReference>
<dbReference type="PRINTS" id="PR00987">
    <property type="entry name" value="TRNASYNTHGLU"/>
</dbReference>
<dbReference type="SUPFAM" id="SSF52374">
    <property type="entry name" value="Nucleotidylyl transferase"/>
    <property type="match status" value="1"/>
</dbReference>
<comment type="catalytic activity">
    <reaction evidence="10 11">
        <text>tRNA(Glu) + L-glutamate + ATP = L-glutamyl-tRNA(Glu) + AMP + diphosphate</text>
        <dbReference type="Rhea" id="RHEA:23540"/>
        <dbReference type="Rhea" id="RHEA-COMP:9663"/>
        <dbReference type="Rhea" id="RHEA-COMP:9680"/>
        <dbReference type="ChEBI" id="CHEBI:29985"/>
        <dbReference type="ChEBI" id="CHEBI:30616"/>
        <dbReference type="ChEBI" id="CHEBI:33019"/>
        <dbReference type="ChEBI" id="CHEBI:78442"/>
        <dbReference type="ChEBI" id="CHEBI:78520"/>
        <dbReference type="ChEBI" id="CHEBI:456215"/>
        <dbReference type="EC" id="6.1.1.17"/>
    </reaction>
</comment>
<feature type="binding site" evidence="11">
    <location>
        <position position="251"/>
    </location>
    <ligand>
        <name>ATP</name>
        <dbReference type="ChEBI" id="CHEBI:30616"/>
    </ligand>
</feature>
<dbReference type="HOGENOM" id="CLU_015768_6_0_3"/>
<dbReference type="InterPro" id="IPR033910">
    <property type="entry name" value="GluRS_core"/>
</dbReference>
<sequence>MSEFSSASRLRFAPSPTGYLHVGGARTALFNWLLARKYGGALVLRIEDTDRERSSEAMIEGVIAGLRWLGITWDEGPFLQSGFVERHRAVAYDLLDRGLAYRAFETPEQLEAMRAEAQARQQAYLYKGGIWRAATAAQIEAQLAAGTPYVVRLKTPVSGAFRWHDAVFGDLSGDWSEIEDYVLLRSDSNPTYMLSAVVDDIDMRITHVIRGADHINNTPKQILLYQALGAEPPHFGHLPLILGADRSRLSKRHGATSVLAYRDEGFLPWAFCNFLALIGWSTSDNQEIFATAQELIDRFSLDRISRTNGVFDVEKARWLNSQHLAHHIDLQSLKIALLPHLQALGIAEPLATSFDLSVTLLRSRARTLVELAQMLVPYVGDTFAFDEAALQKNILKSGAEQFLPALIEQIQALDFGDPGAMEAALREFCEAQGIGTGKVFNCIRTALTGQKVSPGIFETLQAIGKPRAIARLERALQLSEAARVASS</sequence>
<dbReference type="CDD" id="cd00808">
    <property type="entry name" value="GluRS_core"/>
    <property type="match status" value="1"/>
</dbReference>
<feature type="domain" description="Aminoacyl-tRNA synthetase class I anticodon-binding" evidence="13">
    <location>
        <begin position="354"/>
        <end position="476"/>
    </location>
</feature>
<evidence type="ECO:0000313" key="14">
    <source>
        <dbReference type="EMBL" id="AGY60670.1"/>
    </source>
</evidence>
<dbReference type="PANTHER" id="PTHR43311">
    <property type="entry name" value="GLUTAMATE--TRNA LIGASE"/>
    <property type="match status" value="1"/>
</dbReference>
<dbReference type="EMBL" id="CP003587">
    <property type="protein sequence ID" value="AGY60670.1"/>
    <property type="molecule type" value="Genomic_DNA"/>
</dbReference>
<dbReference type="Gene3D" id="1.10.10.350">
    <property type="match status" value="1"/>
</dbReference>
<evidence type="ECO:0000259" key="12">
    <source>
        <dbReference type="Pfam" id="PF00749"/>
    </source>
</evidence>
<evidence type="ECO:0000259" key="13">
    <source>
        <dbReference type="Pfam" id="PF19269"/>
    </source>
</evidence>
<evidence type="ECO:0000256" key="7">
    <source>
        <dbReference type="ARBA" id="ARBA00022840"/>
    </source>
</evidence>
<dbReference type="GO" id="GO:0005524">
    <property type="term" value="F:ATP binding"/>
    <property type="evidence" value="ECO:0007669"/>
    <property type="project" value="UniProtKB-UniRule"/>
</dbReference>
<dbReference type="PATRIC" id="fig|1183438.3.peg.4351"/>
<dbReference type="Proteomes" id="UP000017396">
    <property type="component" value="Chromosome"/>
</dbReference>
<dbReference type="GO" id="GO:0006424">
    <property type="term" value="P:glutamyl-tRNA aminoacylation"/>
    <property type="evidence" value="ECO:0007669"/>
    <property type="project" value="UniProtKB-UniRule"/>
</dbReference>
<dbReference type="GO" id="GO:0005829">
    <property type="term" value="C:cytosol"/>
    <property type="evidence" value="ECO:0007669"/>
    <property type="project" value="TreeGrafter"/>
</dbReference>
<comment type="subcellular location">
    <subcellularLocation>
        <location evidence="1 11">Cytoplasm</location>
    </subcellularLocation>
</comment>
<evidence type="ECO:0000256" key="6">
    <source>
        <dbReference type="ARBA" id="ARBA00022741"/>
    </source>
</evidence>
<keyword evidence="8 11" id="KW-0648">Protein biosynthesis</keyword>
<dbReference type="Pfam" id="PF00749">
    <property type="entry name" value="tRNA-synt_1c"/>
    <property type="match status" value="1"/>
</dbReference>
<keyword evidence="5 11" id="KW-0436">Ligase</keyword>
<dbReference type="InterPro" id="IPR001412">
    <property type="entry name" value="aa-tRNA-synth_I_CS"/>
</dbReference>
<evidence type="ECO:0000256" key="1">
    <source>
        <dbReference type="ARBA" id="ARBA00004496"/>
    </source>
</evidence>
<accession>U5QSF9</accession>
<protein>
    <recommendedName>
        <fullName evidence="11">Glutamate--tRNA ligase</fullName>
        <ecNumber evidence="11">6.1.1.17</ecNumber>
    </recommendedName>
    <alternativeName>
        <fullName evidence="11">Glutamyl-tRNA synthetase</fullName>
        <shortName evidence="11">GluRS</shortName>
    </alternativeName>
</protein>
<keyword evidence="7 11" id="KW-0067">ATP-binding</keyword>
<feature type="short sequence motif" description="'KMSKS' region" evidence="11">
    <location>
        <begin position="248"/>
        <end position="252"/>
    </location>
</feature>
<dbReference type="PROSITE" id="PS00178">
    <property type="entry name" value="AA_TRNA_LIGASE_I"/>
    <property type="match status" value="1"/>
</dbReference>
<keyword evidence="9 11" id="KW-0030">Aminoacyl-tRNA synthetase</keyword>
<dbReference type="AlphaFoldDB" id="U5QSF9"/>
<feature type="short sequence motif" description="'HIGH' region" evidence="11">
    <location>
        <begin position="14"/>
        <end position="24"/>
    </location>
</feature>
<keyword evidence="4 11" id="KW-0963">Cytoplasm</keyword>
<evidence type="ECO:0000256" key="2">
    <source>
        <dbReference type="ARBA" id="ARBA00007894"/>
    </source>
</evidence>
<dbReference type="InterPro" id="IPR020058">
    <property type="entry name" value="Glu/Gln-tRNA-synth_Ib_cat-dom"/>
</dbReference>
<comment type="function">
    <text evidence="11">Catalyzes the attachment of glutamate to tRNA(Glu) in a two-step reaction: glutamate is first activated by ATP to form Glu-AMP and then transferred to the acceptor end of tRNA(Glu).</text>
</comment>
<dbReference type="InterPro" id="IPR045462">
    <property type="entry name" value="aa-tRNA-synth_I_cd-bd"/>
</dbReference>
<keyword evidence="6 11" id="KW-0547">Nucleotide-binding</keyword>
<proteinExistence type="inferred from homology"/>
<organism evidence="14 15">
    <name type="scientific">Gloeobacter kilaueensis (strain ATCC BAA-2537 / CCAP 1431/1 / ULC 316 / JS1)</name>
    <dbReference type="NCBI Taxonomy" id="1183438"/>
    <lineage>
        <taxon>Bacteria</taxon>
        <taxon>Bacillati</taxon>
        <taxon>Cyanobacteriota</taxon>
        <taxon>Cyanophyceae</taxon>
        <taxon>Gloeobacterales</taxon>
        <taxon>Gloeobacteraceae</taxon>
        <taxon>Gloeobacter</taxon>
    </lineage>
</organism>
<dbReference type="Pfam" id="PF19269">
    <property type="entry name" value="Anticodon_2"/>
    <property type="match status" value="1"/>
</dbReference>
<dbReference type="FunFam" id="3.40.50.620:FF:000007">
    <property type="entry name" value="Glutamate--tRNA ligase"/>
    <property type="match status" value="1"/>
</dbReference>
<dbReference type="GO" id="GO:0004818">
    <property type="term" value="F:glutamate-tRNA ligase activity"/>
    <property type="evidence" value="ECO:0007669"/>
    <property type="project" value="UniProtKB-UniRule"/>
</dbReference>
<dbReference type="SUPFAM" id="SSF48163">
    <property type="entry name" value="An anticodon-binding domain of class I aminoacyl-tRNA synthetases"/>
    <property type="match status" value="1"/>
</dbReference>
<dbReference type="InterPro" id="IPR049940">
    <property type="entry name" value="GluQ/Sye"/>
</dbReference>
<dbReference type="InterPro" id="IPR014729">
    <property type="entry name" value="Rossmann-like_a/b/a_fold"/>
</dbReference>
<dbReference type="InterPro" id="IPR004527">
    <property type="entry name" value="Glu-tRNA-ligase_bac/mito"/>
</dbReference>
<evidence type="ECO:0000256" key="11">
    <source>
        <dbReference type="HAMAP-Rule" id="MF_00022"/>
    </source>
</evidence>
<dbReference type="InterPro" id="IPR000924">
    <property type="entry name" value="Glu/Gln-tRNA-synth"/>
</dbReference>
<evidence type="ECO:0000256" key="3">
    <source>
        <dbReference type="ARBA" id="ARBA00011245"/>
    </source>
</evidence>
<evidence type="ECO:0000256" key="10">
    <source>
        <dbReference type="ARBA" id="ARBA00048351"/>
    </source>
</evidence>
<evidence type="ECO:0000313" key="15">
    <source>
        <dbReference type="Proteomes" id="UP000017396"/>
    </source>
</evidence>
<evidence type="ECO:0000256" key="5">
    <source>
        <dbReference type="ARBA" id="ARBA00022598"/>
    </source>
</evidence>
<comment type="caution">
    <text evidence="11">Lacks conserved residue(s) required for the propagation of feature annotation.</text>
</comment>
<dbReference type="PANTHER" id="PTHR43311:SF2">
    <property type="entry name" value="GLUTAMATE--TRNA LIGASE, MITOCHONDRIAL-RELATED"/>
    <property type="match status" value="1"/>
</dbReference>
<dbReference type="EC" id="6.1.1.17" evidence="11"/>
<comment type="subunit">
    <text evidence="3 11">Monomer.</text>
</comment>
<gene>
    <name evidence="11 14" type="primary">gltX</name>
    <name evidence="14" type="ORF">GKIL_4424</name>
</gene>
<reference evidence="14 15" key="1">
    <citation type="journal article" date="2013" name="PLoS ONE">
        <title>Cultivation and Complete Genome Sequencing of Gloeobacter kilaueensis sp. nov., from a Lava Cave in Kilauea Caldera, Hawai'i.</title>
        <authorList>
            <person name="Saw J.H."/>
            <person name="Schatz M."/>
            <person name="Brown M.V."/>
            <person name="Kunkel D.D."/>
            <person name="Foster J.S."/>
            <person name="Shick H."/>
            <person name="Christensen S."/>
            <person name="Hou S."/>
            <person name="Wan X."/>
            <person name="Donachie S.P."/>
        </authorList>
    </citation>
    <scope>NUCLEOTIDE SEQUENCE [LARGE SCALE GENOMIC DNA]</scope>
    <source>
        <strain evidence="15">JS</strain>
    </source>
</reference>